<accession>A0A423VGB8</accession>
<dbReference type="Proteomes" id="UP000283895">
    <property type="component" value="Unassembled WGS sequence"/>
</dbReference>
<organism evidence="3 4">
    <name type="scientific">Cytospora schulzeri</name>
    <dbReference type="NCBI Taxonomy" id="448051"/>
    <lineage>
        <taxon>Eukaryota</taxon>
        <taxon>Fungi</taxon>
        <taxon>Dikarya</taxon>
        <taxon>Ascomycota</taxon>
        <taxon>Pezizomycotina</taxon>
        <taxon>Sordariomycetes</taxon>
        <taxon>Sordariomycetidae</taxon>
        <taxon>Diaporthales</taxon>
        <taxon>Cytosporaceae</taxon>
        <taxon>Cytospora</taxon>
    </lineage>
</organism>
<comment type="caution">
    <text evidence="3">The sequence shown here is derived from an EMBL/GenBank/DDBJ whole genome shotgun (WGS) entry which is preliminary data.</text>
</comment>
<evidence type="ECO:0000313" key="3">
    <source>
        <dbReference type="EMBL" id="ROV89982.1"/>
    </source>
</evidence>
<dbReference type="STRING" id="356882.A0A423VGB8"/>
<dbReference type="InterPro" id="IPR011057">
    <property type="entry name" value="Mss4-like_sf"/>
</dbReference>
<dbReference type="AlphaFoldDB" id="A0A423VGB8"/>
<evidence type="ECO:0000256" key="2">
    <source>
        <dbReference type="SAM" id="Phobius"/>
    </source>
</evidence>
<protein>
    <submittedName>
        <fullName evidence="3">Uncharacterized protein</fullName>
    </submittedName>
</protein>
<dbReference type="SUPFAM" id="SSF51316">
    <property type="entry name" value="Mss4-like"/>
    <property type="match status" value="1"/>
</dbReference>
<keyword evidence="2" id="KW-0812">Transmembrane</keyword>
<evidence type="ECO:0000313" key="4">
    <source>
        <dbReference type="Proteomes" id="UP000283895"/>
    </source>
</evidence>
<dbReference type="OrthoDB" id="406544at2759"/>
<keyword evidence="2" id="KW-1133">Transmembrane helix</keyword>
<proteinExistence type="predicted"/>
<sequence length="292" mass="31867">MQRNEMASSNPPRETGSAFSPNIIIEASNVTRLPPAAPAAPAYPGAPEVFPAAAPSLHDGQDDGSELVETLIPSESGDGQTIVRCPKCLTVMWGEYGVPLVKYIKGGTLDRAWLVEPDAHIFVRSKRPFVEIGDGKPQFERYYERTTSQAAALSGASNIAAQIIETYQAQRPFSFDLLQLARFMILTVITAPPNYHWQLFLEKNLPAYVGVDDGRDLEKRGIGQDSLADEARSKPKLSLRNTLTKWVVDCLTLGAIVNVVAFFILMGLLKGQSLEIIGQNIRTVSPAGDLGW</sequence>
<evidence type="ECO:0000256" key="1">
    <source>
        <dbReference type="SAM" id="MobiDB-lite"/>
    </source>
</evidence>
<name>A0A423VGB8_9PEZI</name>
<feature type="transmembrane region" description="Helical" evidence="2">
    <location>
        <begin position="246"/>
        <end position="269"/>
    </location>
</feature>
<gene>
    <name evidence="3" type="ORF">VMCG_10091</name>
</gene>
<dbReference type="EMBL" id="LKEA01000066">
    <property type="protein sequence ID" value="ROV89982.1"/>
    <property type="molecule type" value="Genomic_DNA"/>
</dbReference>
<feature type="region of interest" description="Disordered" evidence="1">
    <location>
        <begin position="1"/>
        <end position="20"/>
    </location>
</feature>
<reference evidence="3 4" key="1">
    <citation type="submission" date="2015-09" db="EMBL/GenBank/DDBJ databases">
        <title>Host preference determinants of Valsa canker pathogens revealed by comparative genomics.</title>
        <authorList>
            <person name="Yin Z."/>
            <person name="Huang L."/>
        </authorList>
    </citation>
    <scope>NUCLEOTIDE SEQUENCE [LARGE SCALE GENOMIC DNA]</scope>
    <source>
        <strain evidence="3 4">03-1</strain>
    </source>
</reference>
<keyword evidence="2" id="KW-0472">Membrane</keyword>
<keyword evidence="4" id="KW-1185">Reference proteome</keyword>